<reference evidence="8" key="2">
    <citation type="submission" date="2022-01" db="EMBL/GenBank/DDBJ databases">
        <authorList>
            <person name="Hirooka S."/>
            <person name="Miyagishima S.Y."/>
        </authorList>
    </citation>
    <scope>NUCLEOTIDE SEQUENCE</scope>
    <source>
        <strain evidence="8">NBRC 102759</strain>
    </source>
</reference>
<evidence type="ECO:0000256" key="3">
    <source>
        <dbReference type="ARBA" id="ARBA00022679"/>
    </source>
</evidence>
<feature type="transmembrane region" description="Helical" evidence="7">
    <location>
        <begin position="301"/>
        <end position="323"/>
    </location>
</feature>
<feature type="transmembrane region" description="Helical" evidence="7">
    <location>
        <begin position="172"/>
        <end position="196"/>
    </location>
</feature>
<dbReference type="GO" id="GO:0016020">
    <property type="term" value="C:membrane"/>
    <property type="evidence" value="ECO:0007669"/>
    <property type="project" value="UniProtKB-SubCell"/>
</dbReference>
<keyword evidence="3" id="KW-0808">Transferase</keyword>
<keyword evidence="9" id="KW-1185">Reference proteome</keyword>
<reference evidence="8" key="1">
    <citation type="journal article" date="2022" name="Proc. Natl. Acad. Sci. U.S.A.">
        <title>Life cycle and functional genomics of the unicellular red alga Galdieria for elucidating algal and plant evolution and industrial use.</title>
        <authorList>
            <person name="Hirooka S."/>
            <person name="Itabashi T."/>
            <person name="Ichinose T.M."/>
            <person name="Onuma R."/>
            <person name="Fujiwara T."/>
            <person name="Yamashita S."/>
            <person name="Jong L.W."/>
            <person name="Tomita R."/>
            <person name="Iwane A.H."/>
            <person name="Miyagishima S.Y."/>
        </authorList>
    </citation>
    <scope>NUCLEOTIDE SEQUENCE</scope>
    <source>
        <strain evidence="8">NBRC 102759</strain>
    </source>
</reference>
<comment type="subcellular location">
    <subcellularLocation>
        <location evidence="1">Membrane</location>
        <topology evidence="1">Multi-pass membrane protein</topology>
    </subcellularLocation>
</comment>
<dbReference type="InterPro" id="IPR044502">
    <property type="entry name" value="AtHST-like"/>
</dbReference>
<dbReference type="EMBL" id="BQMJ01000045">
    <property type="protein sequence ID" value="GJQ13591.1"/>
    <property type="molecule type" value="Genomic_DNA"/>
</dbReference>
<dbReference type="OrthoDB" id="1502398at2759"/>
<dbReference type="AlphaFoldDB" id="A0A9C7Q111"/>
<name>A0A9C7Q111_9RHOD</name>
<keyword evidence="6 7" id="KW-0472">Membrane</keyword>
<dbReference type="Gene3D" id="1.10.357.140">
    <property type="entry name" value="UbiA prenyltransferase"/>
    <property type="match status" value="1"/>
</dbReference>
<gene>
    <name evidence="8" type="ORF">GpartN1_g5382.t1</name>
</gene>
<dbReference type="InterPro" id="IPR044878">
    <property type="entry name" value="UbiA_sf"/>
</dbReference>
<evidence type="ECO:0000256" key="4">
    <source>
        <dbReference type="ARBA" id="ARBA00022692"/>
    </source>
</evidence>
<dbReference type="PANTHER" id="PTHR43009:SF7">
    <property type="entry name" value="HOMOGENTISATE GERANYLGERANYLTRANSFERASE, CHLOROPLASTIC"/>
    <property type="match status" value="1"/>
</dbReference>
<evidence type="ECO:0000313" key="8">
    <source>
        <dbReference type="EMBL" id="GJQ13591.1"/>
    </source>
</evidence>
<feature type="transmembrane region" description="Helical" evidence="7">
    <location>
        <begin position="343"/>
        <end position="363"/>
    </location>
</feature>
<dbReference type="GO" id="GO:0004659">
    <property type="term" value="F:prenyltransferase activity"/>
    <property type="evidence" value="ECO:0007669"/>
    <property type="project" value="InterPro"/>
</dbReference>
<feature type="transmembrane region" description="Helical" evidence="7">
    <location>
        <begin position="269"/>
        <end position="289"/>
    </location>
</feature>
<protein>
    <submittedName>
        <fullName evidence="8">Uncharacterized protein</fullName>
    </submittedName>
</protein>
<evidence type="ECO:0000256" key="2">
    <source>
        <dbReference type="ARBA" id="ARBA00005985"/>
    </source>
</evidence>
<evidence type="ECO:0000256" key="7">
    <source>
        <dbReference type="SAM" id="Phobius"/>
    </source>
</evidence>
<comment type="similarity">
    <text evidence="2">Belongs to the UbiA prenyltransferase family.</text>
</comment>
<keyword evidence="5 7" id="KW-1133">Transmembrane helix</keyword>
<keyword evidence="4 7" id="KW-0812">Transmembrane</keyword>
<feature type="transmembrane region" description="Helical" evidence="7">
    <location>
        <begin position="407"/>
        <end position="426"/>
    </location>
</feature>
<evidence type="ECO:0000256" key="6">
    <source>
        <dbReference type="ARBA" id="ARBA00023136"/>
    </source>
</evidence>
<evidence type="ECO:0000313" key="9">
    <source>
        <dbReference type="Proteomes" id="UP001061958"/>
    </source>
</evidence>
<organism evidence="8 9">
    <name type="scientific">Galdieria partita</name>
    <dbReference type="NCBI Taxonomy" id="83374"/>
    <lineage>
        <taxon>Eukaryota</taxon>
        <taxon>Rhodophyta</taxon>
        <taxon>Bangiophyceae</taxon>
        <taxon>Galdieriales</taxon>
        <taxon>Galdieriaceae</taxon>
        <taxon>Galdieria</taxon>
    </lineage>
</organism>
<dbReference type="CDD" id="cd13960">
    <property type="entry name" value="PT_UbiA_HPT1"/>
    <property type="match status" value="1"/>
</dbReference>
<dbReference type="Pfam" id="PF01040">
    <property type="entry name" value="UbiA"/>
    <property type="match status" value="1"/>
</dbReference>
<dbReference type="InterPro" id="IPR000537">
    <property type="entry name" value="UbiA_prenyltransferase"/>
</dbReference>
<evidence type="ECO:0000256" key="5">
    <source>
        <dbReference type="ARBA" id="ARBA00022989"/>
    </source>
</evidence>
<dbReference type="PANTHER" id="PTHR43009">
    <property type="entry name" value="HOMOGENTISATE SOLANESYLTRANSFERASE, CHLOROPLASTIC"/>
    <property type="match status" value="1"/>
</dbReference>
<comment type="caution">
    <text evidence="8">The sequence shown here is derived from an EMBL/GenBank/DDBJ whole genome shotgun (WGS) entry which is preliminary data.</text>
</comment>
<dbReference type="NCBIfam" id="NF009525">
    <property type="entry name" value="PRK12887.1"/>
    <property type="match status" value="1"/>
</dbReference>
<accession>A0A9C7Q111</accession>
<dbReference type="Proteomes" id="UP001061958">
    <property type="component" value="Unassembled WGS sequence"/>
</dbReference>
<sequence>MPSFLLWSTLSVANNWKRQTGLCQKKWTESYDTWTNKLAWRCLRQRWSRLHIVDSLKQQRQQANIEENKRLTHRLYILWKFIRPHTFIGTLVSISSLTILANEYVSRCLQFIGSEGCEHTTPYQGTVLLFKYLCCWLFRSNTASTGLVDGARKLSYSLAANNIAPDQGWTPIFGFLTALVPALLINVYIVGLNQLFDIEVDRINKPFLPLASKELSVRWAWVIVMLCGSLGLILGLVLPYTSVPLIGTLFASMLLGSMYSMPPIRLKKYPFLASFCILVVRGVLVNIGFSQHARIVAGYGASLSPCCWFYCIFFALFGISIALMKDIPDVKGDRLFQLRSFSVILGPQVVFRWTVIFLTLVFMMSSYVLWFIVPILFCKWLLAGCHLIFGLLLWFKSVHVDAENSAQVYQFYMFMWKLFYGVYILLPLAG</sequence>
<feature type="transmembrane region" description="Helical" evidence="7">
    <location>
        <begin position="369"/>
        <end position="395"/>
    </location>
</feature>
<evidence type="ECO:0000256" key="1">
    <source>
        <dbReference type="ARBA" id="ARBA00004141"/>
    </source>
</evidence>
<proteinExistence type="inferred from homology"/>